<evidence type="ECO:0008006" key="3">
    <source>
        <dbReference type="Google" id="ProtNLM"/>
    </source>
</evidence>
<sequence length="455" mass="47099">MLGLGLGIGVAQTAPLRRYSIGGKAPAVVADYSSGIYGLNGTPAVFNGLFSFSRLSAAWKLNALDHWVKALAGEPRTGHHIWKAGQLVPAGQLVESATRTQEFSYSKLDDASLGSTFQTLGSDVTIQGGSTDIVTEVVATGTENGIPYIDWSISGTNNAGTTQFYNITDNRPVVTSPGDTYTISAYLKLISGSLGASTGTVQLYGHYRDAGNALIGQANRDVTSDITGDLQRLSGGGQAAPAGTTNIAAKGLFVRVPDGNSINIVLRIGLPQVESGGVSTSPIVSTGSPVSVAAESLQIDTPALSSAFDGAMPEELTLLINGTVTYADEDSFNTVKLIEWRVSSDDYLEISLDTSGAETGEVNFKSNLGGVFTGAQSAPDAYSPGTEVHFSIALIVTATAIEGFCNGVSTGQIAHGGMADLLSAPTKLFPVGNATLKDIRLWSEALPAADLLQAI</sequence>
<protein>
    <recommendedName>
        <fullName evidence="3">Concanavalin A-like lectin/glucanases superfamily protein</fullName>
    </recommendedName>
</protein>
<dbReference type="Proteomes" id="UP001441944">
    <property type="component" value="Unassembled WGS sequence"/>
</dbReference>
<organism evidence="1 2">
    <name type="scientific">Pseudophaeobacter arcticus</name>
    <dbReference type="NCBI Taxonomy" id="385492"/>
    <lineage>
        <taxon>Bacteria</taxon>
        <taxon>Pseudomonadati</taxon>
        <taxon>Pseudomonadota</taxon>
        <taxon>Alphaproteobacteria</taxon>
        <taxon>Rhodobacterales</taxon>
        <taxon>Paracoccaceae</taxon>
        <taxon>Pseudophaeobacter</taxon>
    </lineage>
</organism>
<keyword evidence="2" id="KW-1185">Reference proteome</keyword>
<accession>A0ABQ0AR52</accession>
<dbReference type="Gene3D" id="2.60.120.260">
    <property type="entry name" value="Galactose-binding domain-like"/>
    <property type="match status" value="1"/>
</dbReference>
<evidence type="ECO:0000313" key="1">
    <source>
        <dbReference type="EMBL" id="GAA6198314.1"/>
    </source>
</evidence>
<dbReference type="EMBL" id="BAABWU010000020">
    <property type="protein sequence ID" value="GAA6198314.1"/>
    <property type="molecule type" value="Genomic_DNA"/>
</dbReference>
<reference evidence="1 2" key="1">
    <citation type="submission" date="2024-04" db="EMBL/GenBank/DDBJ databases">
        <title>Draft genome sequence of Pseudophaeobacter arcticus NBRC 116598.</title>
        <authorList>
            <person name="Miyakawa T."/>
            <person name="Kusuya Y."/>
            <person name="Miura T."/>
        </authorList>
    </citation>
    <scope>NUCLEOTIDE SEQUENCE [LARGE SCALE GENOMIC DNA]</scope>
    <source>
        <strain evidence="1 2">SU-CL00105</strain>
    </source>
</reference>
<name>A0ABQ0AR52_9RHOB</name>
<comment type="caution">
    <text evidence="1">The sequence shown here is derived from an EMBL/GenBank/DDBJ whole genome shotgun (WGS) entry which is preliminary data.</text>
</comment>
<evidence type="ECO:0000313" key="2">
    <source>
        <dbReference type="Proteomes" id="UP001441944"/>
    </source>
</evidence>
<proteinExistence type="predicted"/>
<gene>
    <name evidence="1" type="ORF">NBRC116598_37590</name>
</gene>